<keyword evidence="1" id="KW-0175">Coiled coil</keyword>
<evidence type="ECO:0000313" key="4">
    <source>
        <dbReference type="Proteomes" id="UP000005867"/>
    </source>
</evidence>
<reference evidence="3 4" key="1">
    <citation type="journal article" date="2012" name="J. Bacteriol.">
        <title>Complete genome sequence of strain 1860, a crenarchaeon of the genus pyrobaculum able to grow with various electron acceptors.</title>
        <authorList>
            <person name="Mardanov A.V."/>
            <person name="Gumerov V.M."/>
            <person name="Slobodkina G.B."/>
            <person name="Beletsky A.V."/>
            <person name="Bonch-Osmolovskaya E.A."/>
            <person name="Ravin N.V."/>
            <person name="Skryabin K.G."/>
        </authorList>
    </citation>
    <scope>NUCLEOTIDE SEQUENCE [LARGE SCALE GENOMIC DNA]</scope>
    <source>
        <strain evidence="3 4">1860</strain>
    </source>
</reference>
<dbReference type="eggNOG" id="arCOG03045">
    <property type="taxonomic scope" value="Archaea"/>
</dbReference>
<accession>G7VFV8</accession>
<dbReference type="KEGG" id="pyr:P186_0310"/>
<proteinExistence type="predicted"/>
<dbReference type="SMART" id="SM00382">
    <property type="entry name" value="AAA"/>
    <property type="match status" value="1"/>
</dbReference>
<name>G7VFV8_9CREN</name>
<dbReference type="Proteomes" id="UP000005867">
    <property type="component" value="Chromosome"/>
</dbReference>
<dbReference type="EMBL" id="CP003098">
    <property type="protein sequence ID" value="AET31765.1"/>
    <property type="molecule type" value="Genomic_DNA"/>
</dbReference>
<protein>
    <recommendedName>
        <fullName evidence="2">AAA+ ATPase domain-containing protein</fullName>
    </recommendedName>
</protein>
<keyword evidence="4" id="KW-1185">Reference proteome</keyword>
<dbReference type="InterPro" id="IPR003593">
    <property type="entry name" value="AAA+_ATPase"/>
</dbReference>
<dbReference type="BioCyc" id="PSP1104324:GJSN-298-MONOMER"/>
<dbReference type="HOGENOM" id="CLU_256953_0_0_2"/>
<dbReference type="GeneID" id="11594574"/>
<dbReference type="eggNOG" id="arCOG07852">
    <property type="taxonomic scope" value="Archaea"/>
</dbReference>
<gene>
    <name evidence="3" type="ORF">P186_0310</name>
</gene>
<evidence type="ECO:0000259" key="2">
    <source>
        <dbReference type="SMART" id="SM00382"/>
    </source>
</evidence>
<dbReference type="RefSeq" id="WP_014287593.1">
    <property type="nucleotide sequence ID" value="NC_016645.1"/>
</dbReference>
<dbReference type="SUPFAM" id="SSF52540">
    <property type="entry name" value="P-loop containing nucleoside triphosphate hydrolases"/>
    <property type="match status" value="1"/>
</dbReference>
<dbReference type="OrthoDB" id="30146at2157"/>
<organism evidence="3 4">
    <name type="scientific">Pyrobaculum ferrireducens</name>
    <dbReference type="NCBI Taxonomy" id="1104324"/>
    <lineage>
        <taxon>Archaea</taxon>
        <taxon>Thermoproteota</taxon>
        <taxon>Thermoprotei</taxon>
        <taxon>Thermoproteales</taxon>
        <taxon>Thermoproteaceae</taxon>
        <taxon>Pyrobaculum</taxon>
    </lineage>
</organism>
<dbReference type="InterPro" id="IPR027417">
    <property type="entry name" value="P-loop_NTPase"/>
</dbReference>
<sequence length="1379" mass="153848">MVVAGDLFAPYNKERADRYPFPAVVVGPPRSGKTFFRTNYGVEAGEKIAVEKSELAEEAGGGPYRLVYYIPWDDAERYASGDAKRAVELIKRHFTPVEYLGVRYMPPGFVAEVVRRLEEGGEGAAVKYLEEQREAYEKFSTLLAPDKWDRVREVFKRIGYFTLREAVSFLTEVLCIAGALPVSKSVPLVSKFLDLVAAVIKVFGKNWITQWIEQGERWRGLHEDLRKVLAWRAAAKLGRSGEEVEKALDALYGIDTTKLEEVVKKIEEKLAELESGVSRLEDRLKPVNAVYTEPEELGVERRDGVLYVMGAPYVDPARHGLAQAVDEVERKVREVVERGGVLAIVGPRGVGKSTLARAMLAEVLRRAAVRGVVDVGRLGHKDLPYVVERVGRSYVLFYDPSTPRFYELGGLEKPLEGPSPEAPGVVAELVNLAHRGGRHIASAVLVLPVDVYNALGEEVKRRITPVVLDLRSVDFLAEIMRRYSGCQLEGERLRALAEEIAKSDEGHTLIARLVGEELGRRGCQLEKVEEMVKAAGGKALRFMLIYVNEMLRVRWRDPSGTYEDEDVAEIFSQILAARQYYSRDLGPGRVVAPPLLLERWARWRCAKLFKSERCPRELPPKEVYSWLSRRHHDLIETALTLAAYANLLEKADREDVRKIVEDAEVELRVWKRAKTSPYTVVHFLVEYGPDLEREWEGATCLEKFALMLGAAIADQPYKPFAEAAEEAEEDLKDAAERIGRRCVIDGYLLADGELTPFTRELLRAMALEGKMPKPFASQHGKALEEVEKLVKTWRERGGFKRWEAIYGLGLAAVVARAEALDRDAAEKALEAAVPAVQRAGSPIAVGVILDVLSQLKEHAPSWWVAVLYAAATPAVVEQKELAERILEEVEWAKERVEEDWARALLAVAYATVPTKYTGSEESRGDLCRLLGGIHDPDLKTLAEINTLMPLAEGGLSPCGVDMCTEEAREGCMEFLEKAFERKKGELLSKLEELREKVKKNKLSPELEKYLAALSLARPPVAIQIVLSVAEATLYHSFARVKLYAGKLEEAKKYYTMAAELYKKLGQWENYLVASSLAARAGVLKAVDLLNAAEIFEKLWKETKEHIEPTAGMMYVASGVLAKYLVYLAASGSIEKAAEALRELGWLLSYRSDAHIATLYMLRLLGVVAEAPDTGELLKALERYAHPLLKPALAASLGAPPKPIDVASMCAEAAEVTPDLYKRVIETTEGDVDLSQLGEYAWPFAFCLDAYKAVTGDMEALNRIRERVKEWLMEGSELLSVLDRLDAVGLVQVLAPIRSRGRLILLLRTLDEARGAEGAERERLLELARTHALAGKYEYRGTIGETLFGWVADAVKKCGGYTNNCEDLKLALLKLYYLHI</sequence>
<evidence type="ECO:0000313" key="3">
    <source>
        <dbReference type="EMBL" id="AET31765.1"/>
    </source>
</evidence>
<evidence type="ECO:0000256" key="1">
    <source>
        <dbReference type="SAM" id="Coils"/>
    </source>
</evidence>
<dbReference type="Gene3D" id="3.40.50.300">
    <property type="entry name" value="P-loop containing nucleotide triphosphate hydrolases"/>
    <property type="match status" value="1"/>
</dbReference>
<dbReference type="STRING" id="1104324.P186_0310"/>
<feature type="coiled-coil region" evidence="1">
    <location>
        <begin position="256"/>
        <end position="283"/>
    </location>
</feature>
<feature type="domain" description="AAA+ ATPase" evidence="2">
    <location>
        <begin position="338"/>
        <end position="494"/>
    </location>
</feature>